<evidence type="ECO:0000256" key="1">
    <source>
        <dbReference type="ARBA" id="ARBA00004123"/>
    </source>
</evidence>
<dbReference type="FunCoup" id="A0A1W4WZM0">
    <property type="interactions" value="2402"/>
</dbReference>
<dbReference type="InParanoid" id="A0A1W4WZM0"/>
<name>A0A1W4WZM0_AGRPL</name>
<dbReference type="PANTHER" id="PTHR10678">
    <property type="entry name" value="26S PROTEASOME NON-ATPASE REGULATORY SUBUNIT 11/COP9 SIGNALOSOME COMPLEX SUBUNIT 2"/>
    <property type="match status" value="1"/>
</dbReference>
<comment type="similarity">
    <text evidence="3">Belongs to the CSN2 family.</text>
</comment>
<accession>A0A1W4WZM0</accession>
<evidence type="ECO:0000313" key="11">
    <source>
        <dbReference type="RefSeq" id="XP_018325962.1"/>
    </source>
</evidence>
<feature type="region of interest" description="Disordered" evidence="8">
    <location>
        <begin position="1"/>
        <end position="32"/>
    </location>
</feature>
<dbReference type="InterPro" id="IPR011990">
    <property type="entry name" value="TPR-like_helical_dom_sf"/>
</dbReference>
<keyword evidence="7" id="KW-0539">Nucleus</keyword>
<feature type="domain" description="PCI" evidence="9">
    <location>
        <begin position="256"/>
        <end position="418"/>
    </location>
</feature>
<dbReference type="SUPFAM" id="SSF48452">
    <property type="entry name" value="TPR-like"/>
    <property type="match status" value="1"/>
</dbReference>
<evidence type="ECO:0000256" key="3">
    <source>
        <dbReference type="ARBA" id="ARBA00009318"/>
    </source>
</evidence>
<evidence type="ECO:0000256" key="4">
    <source>
        <dbReference type="ARBA" id="ARBA00014879"/>
    </source>
</evidence>
<dbReference type="PROSITE" id="PS50250">
    <property type="entry name" value="PCI"/>
    <property type="match status" value="1"/>
</dbReference>
<dbReference type="FunFam" id="1.25.40.570:FF:000001">
    <property type="entry name" value="Putative cop9 signalosome complex subunit 2"/>
    <property type="match status" value="1"/>
</dbReference>
<evidence type="ECO:0000256" key="5">
    <source>
        <dbReference type="ARBA" id="ARBA00022490"/>
    </source>
</evidence>
<dbReference type="SMART" id="SM00753">
    <property type="entry name" value="PAM"/>
    <property type="match status" value="1"/>
</dbReference>
<sequence length="445" mass="51746">MSDAEDDFMCDDDEEDYGLEYSEDSNSEPDVDLENQYYNSKALKEDAPRLALASFQRVLDLESGEKGEWGFKALKQMIKINFKLGNFNEMMVRYKQLLTYIKTAVTRNHSEKSINSILDYISTSKNMELLQDFYETTLEALKDAKNDRLWFKTNTKLGKLYYDRGDFNKLSRILKQLHQSCQTDDGEDDLKKGTQLLEIYALEIQMYTAQKNNKKLKTLYEQSLHIKSAIPHPLIMGVIRECGGKMHLREGEFEKAHTDFFEAFKNYDESGSPRRTTCLKYLVLANMLMKSGINPFDSQEAKPYKNDPEILAMTNLVNAYQTNDINEFELILKQNRQNIMDDLFIREHIEDLLRNIRTQVLIKLIKPYTRIQIPHISKELNIDVTEVESLLVSCILDNTIRGRIDQVNQVLLLDRKSVSSSHYNALDKWTNQLSSLHVSIAYRMA</sequence>
<dbReference type="InterPro" id="IPR058796">
    <property type="entry name" value="COPS2_C"/>
</dbReference>
<dbReference type="Proteomes" id="UP000192223">
    <property type="component" value="Unplaced"/>
</dbReference>
<reference evidence="11" key="1">
    <citation type="submission" date="2025-08" db="UniProtKB">
        <authorList>
            <consortium name="RefSeq"/>
        </authorList>
    </citation>
    <scope>IDENTIFICATION</scope>
    <source>
        <tissue evidence="11">Entire body</tissue>
    </source>
</reference>
<dbReference type="STRING" id="224129.A0A1W4WZM0"/>
<dbReference type="KEGG" id="apln:108737561"/>
<evidence type="ECO:0000256" key="7">
    <source>
        <dbReference type="ARBA" id="ARBA00023242"/>
    </source>
</evidence>
<dbReference type="GO" id="GO:0005737">
    <property type="term" value="C:cytoplasm"/>
    <property type="evidence" value="ECO:0007669"/>
    <property type="project" value="UniProtKB-SubCell"/>
</dbReference>
<evidence type="ECO:0000259" key="9">
    <source>
        <dbReference type="PROSITE" id="PS50250"/>
    </source>
</evidence>
<dbReference type="InterPro" id="IPR050871">
    <property type="entry name" value="26S_Proteasome/COP9_Components"/>
</dbReference>
<evidence type="ECO:0000256" key="2">
    <source>
        <dbReference type="ARBA" id="ARBA00004496"/>
    </source>
</evidence>
<dbReference type="OrthoDB" id="194139at2759"/>
<keyword evidence="10" id="KW-1185">Reference proteome</keyword>
<dbReference type="InterPro" id="IPR036390">
    <property type="entry name" value="WH_DNA-bd_sf"/>
</dbReference>
<dbReference type="SMART" id="SM00088">
    <property type="entry name" value="PINT"/>
    <property type="match status" value="1"/>
</dbReference>
<dbReference type="GeneID" id="108737561"/>
<keyword evidence="5" id="KW-0963">Cytoplasm</keyword>
<gene>
    <name evidence="11" type="primary">LOC108737561</name>
</gene>
<dbReference type="AlphaFoldDB" id="A0A1W4WZM0"/>
<dbReference type="InterPro" id="IPR000717">
    <property type="entry name" value="PCI_dom"/>
</dbReference>
<comment type="subcellular location">
    <subcellularLocation>
        <location evidence="2">Cytoplasm</location>
    </subcellularLocation>
    <subcellularLocation>
        <location evidence="1">Nucleus</location>
    </subcellularLocation>
</comment>
<dbReference type="Pfam" id="PF25983">
    <property type="entry name" value="COPS2_C"/>
    <property type="match status" value="1"/>
</dbReference>
<dbReference type="GO" id="GO:0008180">
    <property type="term" value="C:COP9 signalosome"/>
    <property type="evidence" value="ECO:0007669"/>
    <property type="project" value="UniProtKB-KW"/>
</dbReference>
<evidence type="ECO:0000256" key="8">
    <source>
        <dbReference type="SAM" id="MobiDB-lite"/>
    </source>
</evidence>
<dbReference type="Pfam" id="PF01399">
    <property type="entry name" value="PCI"/>
    <property type="match status" value="1"/>
</dbReference>
<organism evidence="10 11">
    <name type="scientific">Agrilus planipennis</name>
    <name type="common">Emerald ash borer</name>
    <name type="synonym">Agrilus marcopoli</name>
    <dbReference type="NCBI Taxonomy" id="224129"/>
    <lineage>
        <taxon>Eukaryota</taxon>
        <taxon>Metazoa</taxon>
        <taxon>Ecdysozoa</taxon>
        <taxon>Arthropoda</taxon>
        <taxon>Hexapoda</taxon>
        <taxon>Insecta</taxon>
        <taxon>Pterygota</taxon>
        <taxon>Neoptera</taxon>
        <taxon>Endopterygota</taxon>
        <taxon>Coleoptera</taxon>
        <taxon>Polyphaga</taxon>
        <taxon>Elateriformia</taxon>
        <taxon>Buprestoidea</taxon>
        <taxon>Buprestidae</taxon>
        <taxon>Agrilinae</taxon>
        <taxon>Agrilus</taxon>
    </lineage>
</organism>
<proteinExistence type="inferred from homology"/>
<dbReference type="SUPFAM" id="SSF46785">
    <property type="entry name" value="Winged helix' DNA-binding domain"/>
    <property type="match status" value="1"/>
</dbReference>
<evidence type="ECO:0000256" key="6">
    <source>
        <dbReference type="ARBA" id="ARBA00022790"/>
    </source>
</evidence>
<dbReference type="RefSeq" id="XP_018325962.1">
    <property type="nucleotide sequence ID" value="XM_018470460.2"/>
</dbReference>
<dbReference type="Gene3D" id="1.25.40.570">
    <property type="match status" value="1"/>
</dbReference>
<keyword evidence="6" id="KW-0736">Signalosome</keyword>
<evidence type="ECO:0000313" key="10">
    <source>
        <dbReference type="Proteomes" id="UP000192223"/>
    </source>
</evidence>
<protein>
    <recommendedName>
        <fullName evidence="4">COP9 signalosome complex subunit 2</fullName>
    </recommendedName>
</protein>